<dbReference type="SUPFAM" id="SSF47676">
    <property type="entry name" value="Conserved domain common to transcription factors TFIIS, elongin A, CRSP70"/>
    <property type="match status" value="1"/>
</dbReference>
<dbReference type="InterPro" id="IPR017923">
    <property type="entry name" value="TFIIS_N"/>
</dbReference>
<feature type="compositionally biased region" description="Polar residues" evidence="4">
    <location>
        <begin position="481"/>
        <end position="492"/>
    </location>
</feature>
<gene>
    <name evidence="7" type="ORF">CJ030_MR2G006696</name>
</gene>
<dbReference type="PANTHER" id="PTHR46554:SF2">
    <property type="entry name" value="TFIIS N-TERMINAL DOMAIN-CONTAINING PROTEIN"/>
    <property type="match status" value="1"/>
</dbReference>
<dbReference type="Proteomes" id="UP000516437">
    <property type="component" value="Chromosome 2"/>
</dbReference>
<evidence type="ECO:0000259" key="6">
    <source>
        <dbReference type="PROSITE" id="PS51319"/>
    </source>
</evidence>
<dbReference type="CDD" id="cd00183">
    <property type="entry name" value="TFIIS_I"/>
    <property type="match status" value="1"/>
</dbReference>
<protein>
    <submittedName>
        <fullName evidence="7">Putative mediator of RNA polymerase II transcription subunit 26b</fullName>
    </submittedName>
</protein>
<feature type="region of interest" description="Disordered" evidence="4">
    <location>
        <begin position="540"/>
        <end position="580"/>
    </location>
</feature>
<sequence length="580" mass="65585">MCTGNLNKARARLNFLHSSRTSQENRTWLNTGVSQRLYVTGLVACCVYAIMIADVAAGIIDYSPCLLTDKLSAHLWVLLCRCGSVAGMLSKQHVYVPCCVDVALYGSAPYRADLELSSSIMVHFTYLETKLMKVITMKAKSLDSWRNFFHGANSSIFEIIDHAIIVAATDHPKEFRLQRGQIAEQLYSCQWTEFCGCNHNGLAIPKKTKHHDLTGECVHGMAKNWLTGHTGDLVSGRGKQTKVDNHMDDHEEMAMSQVSKYCYREAEALIDEIDEENGIFDEVIRIKELLDNSQEQSETVLFESLRRLQLMVPSVEVLQATKIGKAVNSLRGHWSKQISQFARTLVSGWKTRVKDWIDAAAALEEGFTYSSPCTIVDKEGLPFPPLDEGALFATQIPTELSQFFDGIDDDGNPMNSMVDEKNHERGREPLPEKQTYTKNEPKIPKKAITSINDKKDHLIQLKSVDQVTEPSKTESGPRISQKPTLVQNSNNKSEFRNNPYWKISNKSPSISTVQDRHKILDNLGFQAKLEATKRKLQDGYQEAEKARKQRRTQFLDFDQLPKPKLGPRNPLLRHKNHSPH</sequence>
<dbReference type="InterPro" id="IPR035441">
    <property type="entry name" value="TFIIS/LEDGF_dom_sf"/>
</dbReference>
<comment type="subcellular location">
    <subcellularLocation>
        <location evidence="1 3">Nucleus</location>
    </subcellularLocation>
</comment>
<keyword evidence="5" id="KW-0812">Transmembrane</keyword>
<dbReference type="Pfam" id="PF08711">
    <property type="entry name" value="Med26"/>
    <property type="match status" value="1"/>
</dbReference>
<dbReference type="Gene3D" id="1.20.930.10">
    <property type="entry name" value="Conserved domain common to transcription factors TFIIS, elongin A, CRSP70"/>
    <property type="match status" value="1"/>
</dbReference>
<dbReference type="AlphaFoldDB" id="A0A6A1WA91"/>
<dbReference type="PROSITE" id="PS51319">
    <property type="entry name" value="TFIIS_N"/>
    <property type="match status" value="1"/>
</dbReference>
<dbReference type="InterPro" id="IPR003617">
    <property type="entry name" value="TFIIS/CRSP70_N_sub"/>
</dbReference>
<keyword evidence="8" id="KW-1185">Reference proteome</keyword>
<dbReference type="SMART" id="SM00509">
    <property type="entry name" value="TFS2N"/>
    <property type="match status" value="1"/>
</dbReference>
<evidence type="ECO:0000313" key="8">
    <source>
        <dbReference type="Proteomes" id="UP000516437"/>
    </source>
</evidence>
<comment type="caution">
    <text evidence="7">The sequence shown here is derived from an EMBL/GenBank/DDBJ whole genome shotgun (WGS) entry which is preliminary data.</text>
</comment>
<feature type="region of interest" description="Disordered" evidence="4">
    <location>
        <begin position="466"/>
        <end position="500"/>
    </location>
</feature>
<evidence type="ECO:0000313" key="7">
    <source>
        <dbReference type="EMBL" id="KAB1222162.1"/>
    </source>
</evidence>
<evidence type="ECO:0000256" key="3">
    <source>
        <dbReference type="PROSITE-ProRule" id="PRU00649"/>
    </source>
</evidence>
<name>A0A6A1WA91_9ROSI</name>
<dbReference type="OrthoDB" id="44867at2759"/>
<dbReference type="EMBL" id="RXIC02000020">
    <property type="protein sequence ID" value="KAB1222162.1"/>
    <property type="molecule type" value="Genomic_DNA"/>
</dbReference>
<evidence type="ECO:0000256" key="1">
    <source>
        <dbReference type="ARBA" id="ARBA00004123"/>
    </source>
</evidence>
<evidence type="ECO:0000256" key="2">
    <source>
        <dbReference type="ARBA" id="ARBA00023242"/>
    </source>
</evidence>
<dbReference type="PANTHER" id="PTHR46554">
    <property type="entry name" value="MEDIATOR OF RNA POLYMERASE II TRANSCRIPTION SUBUNIT 26A-RELATED"/>
    <property type="match status" value="1"/>
</dbReference>
<evidence type="ECO:0000256" key="5">
    <source>
        <dbReference type="SAM" id="Phobius"/>
    </source>
</evidence>
<reference evidence="7 8" key="1">
    <citation type="journal article" date="2019" name="Plant Biotechnol. J.">
        <title>The red bayberry genome and genetic basis of sex determination.</title>
        <authorList>
            <person name="Jia H.M."/>
            <person name="Jia H.J."/>
            <person name="Cai Q.L."/>
            <person name="Wang Y."/>
            <person name="Zhao H.B."/>
            <person name="Yang W.F."/>
            <person name="Wang G.Y."/>
            <person name="Li Y.H."/>
            <person name="Zhan D.L."/>
            <person name="Shen Y.T."/>
            <person name="Niu Q.F."/>
            <person name="Chang L."/>
            <person name="Qiu J."/>
            <person name="Zhao L."/>
            <person name="Xie H.B."/>
            <person name="Fu W.Y."/>
            <person name="Jin J."/>
            <person name="Li X.W."/>
            <person name="Jiao Y."/>
            <person name="Zhou C.C."/>
            <person name="Tu T."/>
            <person name="Chai C.Y."/>
            <person name="Gao J.L."/>
            <person name="Fan L.J."/>
            <person name="van de Weg E."/>
            <person name="Wang J.Y."/>
            <person name="Gao Z.S."/>
        </authorList>
    </citation>
    <scope>NUCLEOTIDE SEQUENCE [LARGE SCALE GENOMIC DNA]</scope>
    <source>
        <tissue evidence="7">Leaves</tissue>
    </source>
</reference>
<organism evidence="7 8">
    <name type="scientific">Morella rubra</name>
    <name type="common">Chinese bayberry</name>
    <dbReference type="NCBI Taxonomy" id="262757"/>
    <lineage>
        <taxon>Eukaryota</taxon>
        <taxon>Viridiplantae</taxon>
        <taxon>Streptophyta</taxon>
        <taxon>Embryophyta</taxon>
        <taxon>Tracheophyta</taxon>
        <taxon>Spermatophyta</taxon>
        <taxon>Magnoliopsida</taxon>
        <taxon>eudicotyledons</taxon>
        <taxon>Gunneridae</taxon>
        <taxon>Pentapetalae</taxon>
        <taxon>rosids</taxon>
        <taxon>fabids</taxon>
        <taxon>Fagales</taxon>
        <taxon>Myricaceae</taxon>
        <taxon>Morella</taxon>
    </lineage>
</organism>
<feature type="compositionally biased region" description="Basic residues" evidence="4">
    <location>
        <begin position="571"/>
        <end position="580"/>
    </location>
</feature>
<keyword evidence="5" id="KW-1133">Transmembrane helix</keyword>
<evidence type="ECO:0000256" key="4">
    <source>
        <dbReference type="SAM" id="MobiDB-lite"/>
    </source>
</evidence>
<accession>A0A6A1WA91</accession>
<proteinExistence type="predicted"/>
<keyword evidence="2 3" id="KW-0539">Nucleus</keyword>
<feature type="domain" description="TFIIS N-terminal" evidence="6">
    <location>
        <begin position="281"/>
        <end position="356"/>
    </location>
</feature>
<keyword evidence="5" id="KW-0472">Membrane</keyword>
<feature type="transmembrane region" description="Helical" evidence="5">
    <location>
        <begin position="37"/>
        <end position="59"/>
    </location>
</feature>
<dbReference type="GO" id="GO:0005634">
    <property type="term" value="C:nucleus"/>
    <property type="evidence" value="ECO:0007669"/>
    <property type="project" value="UniProtKB-SubCell"/>
</dbReference>